<dbReference type="InterPro" id="IPR036291">
    <property type="entry name" value="NAD(P)-bd_dom_sf"/>
</dbReference>
<proteinExistence type="predicted"/>
<evidence type="ECO:0000259" key="3">
    <source>
        <dbReference type="Pfam" id="PF02826"/>
    </source>
</evidence>
<evidence type="ECO:0000256" key="1">
    <source>
        <dbReference type="ARBA" id="ARBA00023002"/>
    </source>
</evidence>
<dbReference type="Gene3D" id="3.40.50.720">
    <property type="entry name" value="NAD(P)-binding Rossmann-like Domain"/>
    <property type="match status" value="2"/>
</dbReference>
<dbReference type="EMBL" id="BARV01008284">
    <property type="protein sequence ID" value="GAI17768.1"/>
    <property type="molecule type" value="Genomic_DNA"/>
</dbReference>
<organism evidence="4">
    <name type="scientific">marine sediment metagenome</name>
    <dbReference type="NCBI Taxonomy" id="412755"/>
    <lineage>
        <taxon>unclassified sequences</taxon>
        <taxon>metagenomes</taxon>
        <taxon>ecological metagenomes</taxon>
    </lineage>
</organism>
<accession>X1LF75</accession>
<dbReference type="GO" id="GO:0051287">
    <property type="term" value="F:NAD binding"/>
    <property type="evidence" value="ECO:0007669"/>
    <property type="project" value="InterPro"/>
</dbReference>
<comment type="caution">
    <text evidence="4">The sequence shown here is derived from an EMBL/GenBank/DDBJ whole genome shotgun (WGS) entry which is preliminary data.</text>
</comment>
<dbReference type="Pfam" id="PF02826">
    <property type="entry name" value="2-Hacid_dh_C"/>
    <property type="match status" value="1"/>
</dbReference>
<feature type="domain" description="D-isomer specific 2-hydroxyacid dehydrogenase NAD-binding" evidence="3">
    <location>
        <begin position="1"/>
        <end position="61"/>
    </location>
</feature>
<gene>
    <name evidence="4" type="ORF">S06H3_16707</name>
</gene>
<feature type="non-terminal residue" evidence="4">
    <location>
        <position position="1"/>
    </location>
</feature>
<reference evidence="4" key="1">
    <citation type="journal article" date="2014" name="Front. Microbiol.">
        <title>High frequency of phylogenetically diverse reductive dehalogenase-homologous genes in deep subseafloor sedimentary metagenomes.</title>
        <authorList>
            <person name="Kawai M."/>
            <person name="Futagami T."/>
            <person name="Toyoda A."/>
            <person name="Takaki Y."/>
            <person name="Nishi S."/>
            <person name="Hori S."/>
            <person name="Arai W."/>
            <person name="Tsubouchi T."/>
            <person name="Morono Y."/>
            <person name="Uchiyama I."/>
            <person name="Ito T."/>
            <person name="Fujiyama A."/>
            <person name="Inagaki F."/>
            <person name="Takami H."/>
        </authorList>
    </citation>
    <scope>NUCLEOTIDE SEQUENCE</scope>
    <source>
        <strain evidence="4">Expedition CK06-06</strain>
    </source>
</reference>
<evidence type="ECO:0000313" key="4">
    <source>
        <dbReference type="EMBL" id="GAI17768.1"/>
    </source>
</evidence>
<dbReference type="SUPFAM" id="SSF51735">
    <property type="entry name" value="NAD(P)-binding Rossmann-fold domains"/>
    <property type="match status" value="1"/>
</dbReference>
<sequence>AMKGSAYLINIGRGRTVDEGAMIKALKEKWIAGAYLDCLVEEPLPKGHPLWEMENVFLVPHDSHSSPYIGDRIVDIFCENLKRYVEGRPLLHVCDPRRGY</sequence>
<dbReference type="PANTHER" id="PTHR43333">
    <property type="entry name" value="2-HACID_DH_C DOMAIN-CONTAINING PROTEIN"/>
    <property type="match status" value="1"/>
</dbReference>
<protein>
    <recommendedName>
        <fullName evidence="3">D-isomer specific 2-hydroxyacid dehydrogenase NAD-binding domain-containing protein</fullName>
    </recommendedName>
</protein>
<evidence type="ECO:0000256" key="2">
    <source>
        <dbReference type="ARBA" id="ARBA00023027"/>
    </source>
</evidence>
<dbReference type="PANTHER" id="PTHR43333:SF1">
    <property type="entry name" value="D-ISOMER SPECIFIC 2-HYDROXYACID DEHYDROGENASE NAD-BINDING DOMAIN-CONTAINING PROTEIN"/>
    <property type="match status" value="1"/>
</dbReference>
<dbReference type="InterPro" id="IPR006140">
    <property type="entry name" value="D-isomer_DH_NAD-bd"/>
</dbReference>
<keyword evidence="1" id="KW-0560">Oxidoreductase</keyword>
<keyword evidence="2" id="KW-0520">NAD</keyword>
<name>X1LF75_9ZZZZ</name>
<dbReference type="GO" id="GO:0016491">
    <property type="term" value="F:oxidoreductase activity"/>
    <property type="evidence" value="ECO:0007669"/>
    <property type="project" value="UniProtKB-KW"/>
</dbReference>
<dbReference type="AlphaFoldDB" id="X1LF75"/>